<sequence>MKWHWFALCAALGGAPLVCNADDGATPPDGGDACETAYAALPSGTILDLLDPDAPTERRTAALTAYQRLSAMRECPEFGYTLGQLYRHGSYLPGNPLPQDVEKARELILPMAEAGYLPAFADLAEMEMRHANAREAMKWTQVYLHFVQEVQADYVDDADEKHFQRSAYNSHLLARTELVWRRLTRPAPPRRLIRQDLDAYLAEQGPALPRRIHEDQQGLHRRASAQSSSRIRVTSTPEDCYLTPLDRIGSASASWIVEILPSGEAGRTVLENFVPNTQAAELLQNCLAQYTFAPPANGQAATVRVSMVMGSPGTRGIGRRSRPR</sequence>
<gene>
    <name evidence="2" type="ORF">C9I47_3006</name>
</gene>
<feature type="chain" id="PRO_5015908068" description="TonB C-terminal domain-containing protein" evidence="1">
    <location>
        <begin position="22"/>
        <end position="324"/>
    </location>
</feature>
<dbReference type="InterPro" id="IPR011990">
    <property type="entry name" value="TPR-like_helical_dom_sf"/>
</dbReference>
<name>A0A2U9TBD4_9GAMM</name>
<evidence type="ECO:0000256" key="1">
    <source>
        <dbReference type="SAM" id="SignalP"/>
    </source>
</evidence>
<evidence type="ECO:0000313" key="2">
    <source>
        <dbReference type="EMBL" id="AWV08675.1"/>
    </source>
</evidence>
<dbReference type="Gene3D" id="1.25.40.10">
    <property type="entry name" value="Tetratricopeptide repeat domain"/>
    <property type="match status" value="1"/>
</dbReference>
<dbReference type="AlphaFoldDB" id="A0A2U9TBD4"/>
<accession>A0A2U9TBD4</accession>
<dbReference type="KEGG" id="lmb:C9I47_3006"/>
<evidence type="ECO:0000313" key="3">
    <source>
        <dbReference type="Proteomes" id="UP000249447"/>
    </source>
</evidence>
<dbReference type="Proteomes" id="UP000249447">
    <property type="component" value="Chromosome"/>
</dbReference>
<keyword evidence="1" id="KW-0732">Signal</keyword>
<keyword evidence="3" id="KW-1185">Reference proteome</keyword>
<evidence type="ECO:0008006" key="4">
    <source>
        <dbReference type="Google" id="ProtNLM"/>
    </source>
</evidence>
<protein>
    <recommendedName>
        <fullName evidence="4">TonB C-terminal domain-containing protein</fullName>
    </recommendedName>
</protein>
<feature type="signal peptide" evidence="1">
    <location>
        <begin position="1"/>
        <end position="21"/>
    </location>
</feature>
<reference evidence="2 3" key="1">
    <citation type="submission" date="2018-05" db="EMBL/GenBank/DDBJ databases">
        <title>The complete genome of Lysobacter maris HZ9B, a marine bacterium antagonistic against terrestrial plant pathogens.</title>
        <authorList>
            <person name="Zhang X.-Q."/>
        </authorList>
    </citation>
    <scope>NUCLEOTIDE SEQUENCE [LARGE SCALE GENOMIC DNA]</scope>
    <source>
        <strain evidence="2 3">HZ9B</strain>
    </source>
</reference>
<dbReference type="OrthoDB" id="5938647at2"/>
<dbReference type="SUPFAM" id="SSF81901">
    <property type="entry name" value="HCP-like"/>
    <property type="match status" value="1"/>
</dbReference>
<proteinExistence type="predicted"/>
<dbReference type="EMBL" id="CP029843">
    <property type="protein sequence ID" value="AWV08675.1"/>
    <property type="molecule type" value="Genomic_DNA"/>
</dbReference>
<organism evidence="2 3">
    <name type="scientific">Marilutibacter maris</name>
    <dbReference type="NCBI Taxonomy" id="1605891"/>
    <lineage>
        <taxon>Bacteria</taxon>
        <taxon>Pseudomonadati</taxon>
        <taxon>Pseudomonadota</taxon>
        <taxon>Gammaproteobacteria</taxon>
        <taxon>Lysobacterales</taxon>
        <taxon>Lysobacteraceae</taxon>
        <taxon>Marilutibacter</taxon>
    </lineage>
</organism>
<dbReference type="RefSeq" id="WP_111267702.1">
    <property type="nucleotide sequence ID" value="NZ_CP029843.1"/>
</dbReference>